<dbReference type="SUPFAM" id="SSF50199">
    <property type="entry name" value="Staphylococcal nuclease"/>
    <property type="match status" value="1"/>
</dbReference>
<comment type="caution">
    <text evidence="2">The sequence shown here is derived from an EMBL/GenBank/DDBJ whole genome shotgun (WGS) entry which is preliminary data.</text>
</comment>
<dbReference type="SMART" id="SM00318">
    <property type="entry name" value="SNc"/>
    <property type="match status" value="1"/>
</dbReference>
<dbReference type="InterPro" id="IPR016071">
    <property type="entry name" value="Staphylococal_nuclease_OB-fold"/>
</dbReference>
<evidence type="ECO:0000313" key="2">
    <source>
        <dbReference type="EMBL" id="RQH27493.1"/>
    </source>
</evidence>
<dbReference type="InterPro" id="IPR035437">
    <property type="entry name" value="SNase_OB-fold_sf"/>
</dbReference>
<dbReference type="RefSeq" id="WP_124155472.1">
    <property type="nucleotide sequence ID" value="NZ_CAWOLW010000169.1"/>
</dbReference>
<protein>
    <submittedName>
        <fullName evidence="2">Thermonuclease family protein</fullName>
    </submittedName>
</protein>
<sequence length="308" mass="35536">MKSQILTIKKKGTTIQNLQVTKVVDGDTIKVLLNDKREFIRMDYVDAEESYSEYSKPVTDMGKAASEMAIKYFILPDGELAQVDLEFDTNDPVENCLEKYRDHQGRLIAYVNKNGENFNIKLIREGWSPYFIKYGNSRLYHQEMIAAEIEAQANNLGVWNPQVNRGKRKRNYNLLVPWWSLRASIVDNYRTYGIASGVLEVRLDFPKILAAARAEEYVTVFYDLQGGVSKWLDNGALIYDGTKDHRLKLWIPNTNTEEMKPLLQLLKNRYFGLGRGYVYITGQLHMYRDKPEIILSGINQLSDFPPTV</sequence>
<gene>
    <name evidence="2" type="ORF">D5R40_27415</name>
</gene>
<dbReference type="AlphaFoldDB" id="A0A3N6RES7"/>
<proteinExistence type="predicted"/>
<reference evidence="2 3" key="1">
    <citation type="journal article" date="2018" name="ACS Chem. Biol.">
        <title>Ketoreductase domain dysfunction expands chemodiversity: malyngamide biosynthesis in the cyanobacterium Okeania hirsuta.</title>
        <authorList>
            <person name="Moss N.A."/>
            <person name="Leao T."/>
            <person name="Rankin M."/>
            <person name="McCullough T.M."/>
            <person name="Qu P."/>
            <person name="Korobeynikov A."/>
            <person name="Smith J.L."/>
            <person name="Gerwick L."/>
            <person name="Gerwick W.H."/>
        </authorList>
    </citation>
    <scope>NUCLEOTIDE SEQUENCE [LARGE SCALE GENOMIC DNA]</scope>
    <source>
        <strain evidence="2 3">PAB10Feb10-1</strain>
    </source>
</reference>
<dbReference type="Pfam" id="PF00565">
    <property type="entry name" value="SNase"/>
    <property type="match status" value="1"/>
</dbReference>
<feature type="domain" description="TNase-like" evidence="1">
    <location>
        <begin position="14"/>
        <end position="161"/>
    </location>
</feature>
<dbReference type="EMBL" id="RCBY01000250">
    <property type="protein sequence ID" value="RQH27493.1"/>
    <property type="molecule type" value="Genomic_DNA"/>
</dbReference>
<organism evidence="2 3">
    <name type="scientific">Okeania hirsuta</name>
    <dbReference type="NCBI Taxonomy" id="1458930"/>
    <lineage>
        <taxon>Bacteria</taxon>
        <taxon>Bacillati</taxon>
        <taxon>Cyanobacteriota</taxon>
        <taxon>Cyanophyceae</taxon>
        <taxon>Oscillatoriophycideae</taxon>
        <taxon>Oscillatoriales</taxon>
        <taxon>Microcoleaceae</taxon>
        <taxon>Okeania</taxon>
    </lineage>
</organism>
<accession>A0A3N6RES7</accession>
<dbReference type="PROSITE" id="PS50830">
    <property type="entry name" value="TNASE_3"/>
    <property type="match status" value="1"/>
</dbReference>
<dbReference type="OrthoDB" id="4376109at2"/>
<evidence type="ECO:0000313" key="3">
    <source>
        <dbReference type="Proteomes" id="UP000269154"/>
    </source>
</evidence>
<name>A0A3N6RES7_9CYAN</name>
<keyword evidence="3" id="KW-1185">Reference proteome</keyword>
<evidence type="ECO:0000259" key="1">
    <source>
        <dbReference type="PROSITE" id="PS50830"/>
    </source>
</evidence>
<dbReference type="Proteomes" id="UP000269154">
    <property type="component" value="Unassembled WGS sequence"/>
</dbReference>
<dbReference type="Gene3D" id="2.40.50.90">
    <property type="match status" value="1"/>
</dbReference>